<sequence>MSPTTKVHPRIPRRLASNRLKDRRPYMELYAKISRSLGRQRGSSSAAVISAEEGGSEEKGMLME</sequence>
<name>A0AAV1RMM0_9ROSI</name>
<accession>A0AAV1RMM0</accession>
<feature type="region of interest" description="Disordered" evidence="1">
    <location>
        <begin position="37"/>
        <end position="64"/>
    </location>
</feature>
<feature type="region of interest" description="Disordered" evidence="1">
    <location>
        <begin position="1"/>
        <end position="22"/>
    </location>
</feature>
<organism evidence="2 3">
    <name type="scientific">Dovyalis caffra</name>
    <dbReference type="NCBI Taxonomy" id="77055"/>
    <lineage>
        <taxon>Eukaryota</taxon>
        <taxon>Viridiplantae</taxon>
        <taxon>Streptophyta</taxon>
        <taxon>Embryophyta</taxon>
        <taxon>Tracheophyta</taxon>
        <taxon>Spermatophyta</taxon>
        <taxon>Magnoliopsida</taxon>
        <taxon>eudicotyledons</taxon>
        <taxon>Gunneridae</taxon>
        <taxon>Pentapetalae</taxon>
        <taxon>rosids</taxon>
        <taxon>fabids</taxon>
        <taxon>Malpighiales</taxon>
        <taxon>Salicaceae</taxon>
        <taxon>Flacourtieae</taxon>
        <taxon>Dovyalis</taxon>
    </lineage>
</organism>
<dbReference type="Proteomes" id="UP001314170">
    <property type="component" value="Unassembled WGS sequence"/>
</dbReference>
<protein>
    <submittedName>
        <fullName evidence="2">Uncharacterized protein</fullName>
    </submittedName>
</protein>
<dbReference type="AlphaFoldDB" id="A0AAV1RMM0"/>
<evidence type="ECO:0000256" key="1">
    <source>
        <dbReference type="SAM" id="MobiDB-lite"/>
    </source>
</evidence>
<keyword evidence="3" id="KW-1185">Reference proteome</keyword>
<evidence type="ECO:0000313" key="2">
    <source>
        <dbReference type="EMBL" id="CAK7337135.1"/>
    </source>
</evidence>
<comment type="caution">
    <text evidence="2">The sequence shown here is derived from an EMBL/GenBank/DDBJ whole genome shotgun (WGS) entry which is preliminary data.</text>
</comment>
<gene>
    <name evidence="2" type="ORF">DCAF_LOCUS12162</name>
</gene>
<evidence type="ECO:0000313" key="3">
    <source>
        <dbReference type="Proteomes" id="UP001314170"/>
    </source>
</evidence>
<proteinExistence type="predicted"/>
<reference evidence="2 3" key="1">
    <citation type="submission" date="2024-01" db="EMBL/GenBank/DDBJ databases">
        <authorList>
            <person name="Waweru B."/>
        </authorList>
    </citation>
    <scope>NUCLEOTIDE SEQUENCE [LARGE SCALE GENOMIC DNA]</scope>
</reference>
<dbReference type="EMBL" id="CAWUPB010001010">
    <property type="protein sequence ID" value="CAK7337135.1"/>
    <property type="molecule type" value="Genomic_DNA"/>
</dbReference>